<proteinExistence type="predicted"/>
<gene>
    <name evidence="1" type="ORF">S01H1_14390</name>
</gene>
<evidence type="ECO:0000313" key="1">
    <source>
        <dbReference type="EMBL" id="GAF83591.1"/>
    </source>
</evidence>
<dbReference type="EMBL" id="BARS01007481">
    <property type="protein sequence ID" value="GAF83591.1"/>
    <property type="molecule type" value="Genomic_DNA"/>
</dbReference>
<comment type="caution">
    <text evidence="1">The sequence shown here is derived from an EMBL/GenBank/DDBJ whole genome shotgun (WGS) entry which is preliminary data.</text>
</comment>
<reference evidence="1" key="1">
    <citation type="journal article" date="2014" name="Front. Microbiol.">
        <title>High frequency of phylogenetically diverse reductive dehalogenase-homologous genes in deep subseafloor sedimentary metagenomes.</title>
        <authorList>
            <person name="Kawai M."/>
            <person name="Futagami T."/>
            <person name="Toyoda A."/>
            <person name="Takaki Y."/>
            <person name="Nishi S."/>
            <person name="Hori S."/>
            <person name="Arai W."/>
            <person name="Tsubouchi T."/>
            <person name="Morono Y."/>
            <person name="Uchiyama I."/>
            <person name="Ito T."/>
            <person name="Fujiyama A."/>
            <person name="Inagaki F."/>
            <person name="Takami H."/>
        </authorList>
    </citation>
    <scope>NUCLEOTIDE SEQUENCE</scope>
    <source>
        <strain evidence="1">Expedition CK06-06</strain>
    </source>
</reference>
<sequence>MLHIELLEKEHRKEVGRLKSIIGKLKNDNLTLKGRIEKYLEKHSLYKAKVIEDIDKIIPPKPKIEKITTNQELQELGVDTGITHKTTRYVSREELLKLKEKIEESVDNQILKKLRLKNE</sequence>
<accession>X0T8D9</accession>
<organism evidence="1">
    <name type="scientific">marine sediment metagenome</name>
    <dbReference type="NCBI Taxonomy" id="412755"/>
    <lineage>
        <taxon>unclassified sequences</taxon>
        <taxon>metagenomes</taxon>
        <taxon>ecological metagenomes</taxon>
    </lineage>
</organism>
<protein>
    <submittedName>
        <fullName evidence="1">Uncharacterized protein</fullName>
    </submittedName>
</protein>
<dbReference type="AlphaFoldDB" id="X0T8D9"/>
<name>X0T8D9_9ZZZZ</name>